<comment type="caution">
    <text evidence="2">The sequence shown here is derived from an EMBL/GenBank/DDBJ whole genome shotgun (WGS) entry which is preliminary data.</text>
</comment>
<dbReference type="Proteomes" id="UP001222325">
    <property type="component" value="Unassembled WGS sequence"/>
</dbReference>
<proteinExistence type="predicted"/>
<name>A0AAD6U9Y0_9AGAR</name>
<keyword evidence="3" id="KW-1185">Reference proteome</keyword>
<evidence type="ECO:0000313" key="2">
    <source>
        <dbReference type="EMBL" id="KAJ7092870.1"/>
    </source>
</evidence>
<evidence type="ECO:0000256" key="1">
    <source>
        <dbReference type="SAM" id="SignalP"/>
    </source>
</evidence>
<reference evidence="2" key="1">
    <citation type="submission" date="2023-03" db="EMBL/GenBank/DDBJ databases">
        <title>Massive genome expansion in bonnet fungi (Mycena s.s.) driven by repeated elements and novel gene families across ecological guilds.</title>
        <authorList>
            <consortium name="Lawrence Berkeley National Laboratory"/>
            <person name="Harder C.B."/>
            <person name="Miyauchi S."/>
            <person name="Viragh M."/>
            <person name="Kuo A."/>
            <person name="Thoen E."/>
            <person name="Andreopoulos B."/>
            <person name="Lu D."/>
            <person name="Skrede I."/>
            <person name="Drula E."/>
            <person name="Henrissat B."/>
            <person name="Morin E."/>
            <person name="Kohler A."/>
            <person name="Barry K."/>
            <person name="LaButti K."/>
            <person name="Morin E."/>
            <person name="Salamov A."/>
            <person name="Lipzen A."/>
            <person name="Mereny Z."/>
            <person name="Hegedus B."/>
            <person name="Baldrian P."/>
            <person name="Stursova M."/>
            <person name="Weitz H."/>
            <person name="Taylor A."/>
            <person name="Grigoriev I.V."/>
            <person name="Nagy L.G."/>
            <person name="Martin F."/>
            <person name="Kauserud H."/>
        </authorList>
    </citation>
    <scope>NUCLEOTIDE SEQUENCE</scope>
    <source>
        <strain evidence="2">CBHHK173m</strain>
    </source>
</reference>
<feature type="signal peptide" evidence="1">
    <location>
        <begin position="1"/>
        <end position="23"/>
    </location>
</feature>
<keyword evidence="1" id="KW-0732">Signal</keyword>
<evidence type="ECO:0000313" key="3">
    <source>
        <dbReference type="Proteomes" id="UP001222325"/>
    </source>
</evidence>
<accession>A0AAD6U9Y0</accession>
<dbReference type="EMBL" id="JARJCN010000017">
    <property type="protein sequence ID" value="KAJ7092870.1"/>
    <property type="molecule type" value="Genomic_DNA"/>
</dbReference>
<protein>
    <submittedName>
        <fullName evidence="2">Uncharacterized protein</fullName>
    </submittedName>
</protein>
<gene>
    <name evidence="2" type="ORF">B0H15DRAFT_832783</name>
</gene>
<dbReference type="AlphaFoldDB" id="A0AAD6U9Y0"/>
<sequence length="95" mass="10142">MHFLPTAFLISTLVQCHIALAHAAPCDFGAAYSMLETGGRVPAGRGCKYVPAACRGLPEQLLPVRNTLRPTPDPDTDGRISAVLENFHDSGVIIL</sequence>
<feature type="chain" id="PRO_5042184514" evidence="1">
    <location>
        <begin position="24"/>
        <end position="95"/>
    </location>
</feature>
<organism evidence="2 3">
    <name type="scientific">Mycena belliarum</name>
    <dbReference type="NCBI Taxonomy" id="1033014"/>
    <lineage>
        <taxon>Eukaryota</taxon>
        <taxon>Fungi</taxon>
        <taxon>Dikarya</taxon>
        <taxon>Basidiomycota</taxon>
        <taxon>Agaricomycotina</taxon>
        <taxon>Agaricomycetes</taxon>
        <taxon>Agaricomycetidae</taxon>
        <taxon>Agaricales</taxon>
        <taxon>Marasmiineae</taxon>
        <taxon>Mycenaceae</taxon>
        <taxon>Mycena</taxon>
    </lineage>
</organism>